<dbReference type="EMBL" id="JALAOH010000008">
    <property type="protein sequence ID" value="MCY8316000.1"/>
    <property type="molecule type" value="Genomic_DNA"/>
</dbReference>
<gene>
    <name evidence="3" type="ORF">MOC71_04400</name>
</gene>
<dbReference type="PROSITE" id="PS51257">
    <property type="entry name" value="PROKAR_LIPOPROTEIN"/>
    <property type="match status" value="1"/>
</dbReference>
<evidence type="ECO:0000313" key="3">
    <source>
        <dbReference type="EMBL" id="MCY8316000.1"/>
    </source>
</evidence>
<protein>
    <submittedName>
        <fullName evidence="3">Lipoprotein YvcA</fullName>
    </submittedName>
</protein>
<evidence type="ECO:0000256" key="1">
    <source>
        <dbReference type="SAM" id="MobiDB-lite"/>
    </source>
</evidence>
<evidence type="ECO:0000313" key="4">
    <source>
        <dbReference type="Proteomes" id="UP001067121"/>
    </source>
</evidence>
<feature type="signal peptide" evidence="2">
    <location>
        <begin position="1"/>
        <end position="22"/>
    </location>
</feature>
<name>A0AAP3CJ90_BACVA</name>
<feature type="compositionally biased region" description="Basic and acidic residues" evidence="1">
    <location>
        <begin position="35"/>
        <end position="46"/>
    </location>
</feature>
<feature type="region of interest" description="Disordered" evidence="1">
    <location>
        <begin position="23"/>
        <end position="49"/>
    </location>
</feature>
<keyword evidence="2" id="KW-0732">Signal</keyword>
<comment type="caution">
    <text evidence="3">The sequence shown here is derived from an EMBL/GenBank/DDBJ whole genome shotgun (WGS) entry which is preliminary data.</text>
</comment>
<organism evidence="3 4">
    <name type="scientific">Bacillus vallismortis</name>
    <dbReference type="NCBI Taxonomy" id="72361"/>
    <lineage>
        <taxon>Bacteria</taxon>
        <taxon>Bacillati</taxon>
        <taxon>Bacillota</taxon>
        <taxon>Bacilli</taxon>
        <taxon>Bacillales</taxon>
        <taxon>Bacillaceae</taxon>
        <taxon>Bacillus</taxon>
    </lineage>
</organism>
<dbReference type="Proteomes" id="UP001067121">
    <property type="component" value="Unassembled WGS sequence"/>
</dbReference>
<accession>A0AAP3CJ90</accession>
<reference evidence="3" key="1">
    <citation type="submission" date="2022-02" db="EMBL/GenBank/DDBJ databases">
        <title>Crop Bioprotection Bacillus Genome Sequencing.</title>
        <authorList>
            <person name="Dunlap C."/>
        </authorList>
    </citation>
    <scope>NUCLEOTIDE SEQUENCE</scope>
    <source>
        <strain evidence="3">98-1</strain>
    </source>
</reference>
<keyword evidence="3" id="KW-0449">Lipoprotein</keyword>
<dbReference type="AlphaFoldDB" id="A0AAP3CJ90"/>
<proteinExistence type="predicted"/>
<feature type="chain" id="PRO_5043025303" evidence="2">
    <location>
        <begin position="23"/>
        <end position="240"/>
    </location>
</feature>
<evidence type="ECO:0000256" key="2">
    <source>
        <dbReference type="SAM" id="SignalP"/>
    </source>
</evidence>
<sequence length="240" mass="28261">MKKPILIIFGLLLCLTSGCGMNDNDKNSRNNNKTEAVKPKDMDPKDLPQVPAFQDEKTREYMVSTKEEEPGYYVLESKLKGFRMLFPENGEYSSYLSSRDENEEIIAFDSYEKTKNKMLNAQIEYYQRTSFINNPETMLEQVRSENGYNGSFEKLENEDKDIYIAHKKNHFQNDKNKYSFSYRYFGYIKSPEKKQAGIVFSFMFRCPNDEKPCTLDQDHLGDQVKKQMKSITFLDYKQEK</sequence>
<dbReference type="RefSeq" id="WP_268525834.1">
    <property type="nucleotide sequence ID" value="NZ_JALAKO010000002.1"/>
</dbReference>